<name>A0ABD0VCW9_DENTH</name>
<sequence length="76" mass="9080">MDGATIEDGEMKLFERKQAIYKSLEMLDPKHFLSNWYQSIDPGPLAAEFLKFRRLIRLRWKKFFSFCKGNYGREKG</sequence>
<proteinExistence type="predicted"/>
<dbReference type="AlphaFoldDB" id="A0ABD0VCW9"/>
<organism evidence="1 2">
    <name type="scientific">Dendrobium thyrsiflorum</name>
    <name type="common">Pinecone-like raceme dendrobium</name>
    <name type="synonym">Orchid</name>
    <dbReference type="NCBI Taxonomy" id="117978"/>
    <lineage>
        <taxon>Eukaryota</taxon>
        <taxon>Viridiplantae</taxon>
        <taxon>Streptophyta</taxon>
        <taxon>Embryophyta</taxon>
        <taxon>Tracheophyta</taxon>
        <taxon>Spermatophyta</taxon>
        <taxon>Magnoliopsida</taxon>
        <taxon>Liliopsida</taxon>
        <taxon>Asparagales</taxon>
        <taxon>Orchidaceae</taxon>
        <taxon>Epidendroideae</taxon>
        <taxon>Malaxideae</taxon>
        <taxon>Dendrobiinae</taxon>
        <taxon>Dendrobium</taxon>
    </lineage>
</organism>
<keyword evidence="2" id="KW-1185">Reference proteome</keyword>
<dbReference type="Proteomes" id="UP001552299">
    <property type="component" value="Unassembled WGS sequence"/>
</dbReference>
<dbReference type="EMBL" id="JANQDX010000008">
    <property type="protein sequence ID" value="KAL0920293.1"/>
    <property type="molecule type" value="Genomic_DNA"/>
</dbReference>
<gene>
    <name evidence="1" type="ORF">M5K25_009418</name>
</gene>
<evidence type="ECO:0000313" key="2">
    <source>
        <dbReference type="Proteomes" id="UP001552299"/>
    </source>
</evidence>
<protein>
    <submittedName>
        <fullName evidence="1">Uncharacterized protein</fullName>
    </submittedName>
</protein>
<comment type="caution">
    <text evidence="1">The sequence shown here is derived from an EMBL/GenBank/DDBJ whole genome shotgun (WGS) entry which is preliminary data.</text>
</comment>
<accession>A0ABD0VCW9</accession>
<evidence type="ECO:0000313" key="1">
    <source>
        <dbReference type="EMBL" id="KAL0920293.1"/>
    </source>
</evidence>
<reference evidence="1 2" key="1">
    <citation type="journal article" date="2024" name="Plant Biotechnol. J.">
        <title>Dendrobium thyrsiflorum genome and its molecular insights into genes involved in important horticultural traits.</title>
        <authorList>
            <person name="Chen B."/>
            <person name="Wang J.Y."/>
            <person name="Zheng P.J."/>
            <person name="Li K.L."/>
            <person name="Liang Y.M."/>
            <person name="Chen X.F."/>
            <person name="Zhang C."/>
            <person name="Zhao X."/>
            <person name="He X."/>
            <person name="Zhang G.Q."/>
            <person name="Liu Z.J."/>
            <person name="Xu Q."/>
        </authorList>
    </citation>
    <scope>NUCLEOTIDE SEQUENCE [LARGE SCALE GENOMIC DNA]</scope>
    <source>
        <strain evidence="1">GZMU011</strain>
    </source>
</reference>